<evidence type="ECO:0000256" key="1">
    <source>
        <dbReference type="ARBA" id="ARBA00007261"/>
    </source>
</evidence>
<keyword evidence="6" id="KW-0812">Transmembrane</keyword>
<sequence>MRCLMFICLLLGCAPGFALDRSQVEGYLLPNGLQVVLKSGYERNHVSIRLVVGVGFDDFPCERQELPHLLEHLLFSGIDESGEGGLEERMQALGGEWNAYTSSADTTFVIEAPARNQRKVLDLLLAVINDTQIDEKALELSKRIIEREDGGHYSHLQRWLDRQDLGHRASDQLAVELGLKCAERSSIEDMTLEQVNELRQHWYAANNMTLIVVGGLDRLLPAYLERTYGELPAVEPGERRVLDGVTHTAQARRELIRGWLGDSARLHWLFLEPVLDNDHSQTWDLLQRYLDWALYDELRLKHGFSYGPFSQRESFGDTGLMVLNADLDRADVDAAEQALAAMLEHLRKNGLDPVTFQRIKQAAIDREAWSTQGNSALADYYWGALNDFDEGRFADPARALRRISLEDANRALQQMLAEPGYVRIEKPLLSYDELYGWVALAVGVLLAGVLIWGRRRSR</sequence>
<keyword evidence="11" id="KW-1185">Reference proteome</keyword>
<evidence type="ECO:0000259" key="9">
    <source>
        <dbReference type="Pfam" id="PF05193"/>
    </source>
</evidence>
<dbReference type="InterPro" id="IPR011249">
    <property type="entry name" value="Metalloenz_LuxS/M16"/>
</dbReference>
<dbReference type="GO" id="GO:0006508">
    <property type="term" value="P:proteolysis"/>
    <property type="evidence" value="ECO:0007669"/>
    <property type="project" value="UniProtKB-KW"/>
</dbReference>
<evidence type="ECO:0000313" key="11">
    <source>
        <dbReference type="Proteomes" id="UP000285286"/>
    </source>
</evidence>
<comment type="similarity">
    <text evidence="1">Belongs to the peptidase M16 family.</text>
</comment>
<dbReference type="InterPro" id="IPR007863">
    <property type="entry name" value="Peptidase_M16_C"/>
</dbReference>
<dbReference type="SUPFAM" id="SSF63411">
    <property type="entry name" value="LuxS/MPP-like metallohydrolase"/>
    <property type="match status" value="2"/>
</dbReference>
<dbReference type="InterPro" id="IPR050626">
    <property type="entry name" value="Peptidase_M16"/>
</dbReference>
<dbReference type="Pfam" id="PF05193">
    <property type="entry name" value="Peptidase_M16_C"/>
    <property type="match status" value="1"/>
</dbReference>
<dbReference type="PANTHER" id="PTHR43690:SF17">
    <property type="entry name" value="PROTEIN YHJJ"/>
    <property type="match status" value="1"/>
</dbReference>
<evidence type="ECO:0000256" key="2">
    <source>
        <dbReference type="ARBA" id="ARBA00022670"/>
    </source>
</evidence>
<evidence type="ECO:0000259" key="8">
    <source>
        <dbReference type="Pfam" id="PF00675"/>
    </source>
</evidence>
<accession>A0A423D7U8</accession>
<name>A0A423D7U8_9PSED</name>
<dbReference type="GO" id="GO:0046872">
    <property type="term" value="F:metal ion binding"/>
    <property type="evidence" value="ECO:0007669"/>
    <property type="project" value="InterPro"/>
</dbReference>
<evidence type="ECO:0000256" key="7">
    <source>
        <dbReference type="SAM" id="SignalP"/>
    </source>
</evidence>
<gene>
    <name evidence="10" type="ORF">BHU25_19215</name>
</gene>
<dbReference type="GO" id="GO:0008237">
    <property type="term" value="F:metallopeptidase activity"/>
    <property type="evidence" value="ECO:0007669"/>
    <property type="project" value="UniProtKB-KW"/>
</dbReference>
<comment type="caution">
    <text evidence="10">The sequence shown here is derived from an EMBL/GenBank/DDBJ whole genome shotgun (WGS) entry which is preliminary data.</text>
</comment>
<dbReference type="InterPro" id="IPR011765">
    <property type="entry name" value="Pept_M16_N"/>
</dbReference>
<dbReference type="PANTHER" id="PTHR43690">
    <property type="entry name" value="NARDILYSIN"/>
    <property type="match status" value="1"/>
</dbReference>
<proteinExistence type="inferred from homology"/>
<keyword evidence="6" id="KW-1133">Transmembrane helix</keyword>
<dbReference type="Pfam" id="PF00675">
    <property type="entry name" value="Peptidase_M16"/>
    <property type="match status" value="1"/>
</dbReference>
<evidence type="ECO:0000256" key="4">
    <source>
        <dbReference type="ARBA" id="ARBA00022833"/>
    </source>
</evidence>
<keyword evidence="6" id="KW-0472">Membrane</keyword>
<feature type="domain" description="Peptidase M16 C-terminal" evidence="9">
    <location>
        <begin position="190"/>
        <end position="362"/>
    </location>
</feature>
<evidence type="ECO:0000313" key="10">
    <source>
        <dbReference type="EMBL" id="ROL67645.1"/>
    </source>
</evidence>
<feature type="transmembrane region" description="Helical" evidence="6">
    <location>
        <begin position="434"/>
        <end position="453"/>
    </location>
</feature>
<keyword evidence="2" id="KW-0645">Protease</keyword>
<dbReference type="RefSeq" id="WP_123567075.1">
    <property type="nucleotide sequence ID" value="NZ_MOAM01000027.1"/>
</dbReference>
<feature type="domain" description="Peptidase M16 N-terminal" evidence="8">
    <location>
        <begin position="35"/>
        <end position="148"/>
    </location>
</feature>
<dbReference type="STRING" id="1292031.GCA_000425805_01364"/>
<keyword evidence="7" id="KW-0732">Signal</keyword>
<evidence type="ECO:0000256" key="6">
    <source>
        <dbReference type="SAM" id="Phobius"/>
    </source>
</evidence>
<evidence type="ECO:0000256" key="5">
    <source>
        <dbReference type="ARBA" id="ARBA00023049"/>
    </source>
</evidence>
<dbReference type="EMBL" id="MOAM01000027">
    <property type="protein sequence ID" value="ROL67645.1"/>
    <property type="molecule type" value="Genomic_DNA"/>
</dbReference>
<keyword evidence="4" id="KW-0862">Zinc</keyword>
<organism evidence="10 11">
    <name type="scientific">Pseudomonas vranovensis</name>
    <dbReference type="NCBI Taxonomy" id="321661"/>
    <lineage>
        <taxon>Bacteria</taxon>
        <taxon>Pseudomonadati</taxon>
        <taxon>Pseudomonadota</taxon>
        <taxon>Gammaproteobacteria</taxon>
        <taxon>Pseudomonadales</taxon>
        <taxon>Pseudomonadaceae</taxon>
        <taxon>Pseudomonas</taxon>
    </lineage>
</organism>
<keyword evidence="5" id="KW-0482">Metalloprotease</keyword>
<dbReference type="Gene3D" id="3.30.830.10">
    <property type="entry name" value="Metalloenzyme, LuxS/M16 peptidase-like"/>
    <property type="match status" value="2"/>
</dbReference>
<protein>
    <submittedName>
        <fullName evidence="10">Peptidase M16</fullName>
    </submittedName>
</protein>
<evidence type="ECO:0000256" key="3">
    <source>
        <dbReference type="ARBA" id="ARBA00022801"/>
    </source>
</evidence>
<feature type="signal peptide" evidence="7">
    <location>
        <begin position="1"/>
        <end position="18"/>
    </location>
</feature>
<dbReference type="Proteomes" id="UP000285286">
    <property type="component" value="Unassembled WGS sequence"/>
</dbReference>
<keyword evidence="3" id="KW-0378">Hydrolase</keyword>
<feature type="chain" id="PRO_5019346280" evidence="7">
    <location>
        <begin position="19"/>
        <end position="458"/>
    </location>
</feature>
<reference evidence="10 11" key="1">
    <citation type="submission" date="2016-10" db="EMBL/GenBank/DDBJ databases">
        <title>Comparative genome analysis of multiple Pseudomonas spp. focuses on biocontrol and plant growth promoting traits.</title>
        <authorList>
            <person name="Tao X.-Y."/>
            <person name="Taylor C.G."/>
        </authorList>
    </citation>
    <scope>NUCLEOTIDE SEQUENCE [LARGE SCALE GENOMIC DNA]</scope>
    <source>
        <strain evidence="10 11">15D11</strain>
    </source>
</reference>
<dbReference type="AlphaFoldDB" id="A0A423D7U8"/>